<dbReference type="InterPro" id="IPR011048">
    <property type="entry name" value="Haem_d1_sf"/>
</dbReference>
<dbReference type="STRING" id="1280949.HAD_06500"/>
<name>A0A069E959_9PROT</name>
<dbReference type="eggNOG" id="COG3291">
    <property type="taxonomic scope" value="Bacteria"/>
</dbReference>
<dbReference type="Proteomes" id="UP000027446">
    <property type="component" value="Unassembled WGS sequence"/>
</dbReference>
<dbReference type="Gene3D" id="2.60.40.10">
    <property type="entry name" value="Immunoglobulins"/>
    <property type="match status" value="3"/>
</dbReference>
<feature type="region of interest" description="Disordered" evidence="1">
    <location>
        <begin position="24"/>
        <end position="45"/>
    </location>
</feature>
<dbReference type="PANTHER" id="PTHR46182:SF2">
    <property type="entry name" value="FI19480P1"/>
    <property type="match status" value="1"/>
</dbReference>
<dbReference type="Gene3D" id="2.130.10.10">
    <property type="entry name" value="YVTN repeat-like/Quinoprotein amine dehydrogenase"/>
    <property type="match status" value="1"/>
</dbReference>
<dbReference type="OrthoDB" id="7620568at2"/>
<evidence type="ECO:0000313" key="5">
    <source>
        <dbReference type="Proteomes" id="UP000027446"/>
    </source>
</evidence>
<dbReference type="Pfam" id="PF22352">
    <property type="entry name" value="K319L-like_PKD"/>
    <property type="match status" value="1"/>
</dbReference>
<feature type="signal peptide" evidence="2">
    <location>
        <begin position="1"/>
        <end position="20"/>
    </location>
</feature>
<keyword evidence="2" id="KW-0732">Signal</keyword>
<dbReference type="GO" id="GO:0016020">
    <property type="term" value="C:membrane"/>
    <property type="evidence" value="ECO:0007669"/>
    <property type="project" value="TreeGrafter"/>
</dbReference>
<evidence type="ECO:0000256" key="1">
    <source>
        <dbReference type="SAM" id="MobiDB-lite"/>
    </source>
</evidence>
<comment type="caution">
    <text evidence="4">The sequence shown here is derived from an EMBL/GenBank/DDBJ whole genome shotgun (WGS) entry which is preliminary data.</text>
</comment>
<dbReference type="PANTHER" id="PTHR46182">
    <property type="entry name" value="FI19480P1"/>
    <property type="match status" value="1"/>
</dbReference>
<dbReference type="GO" id="GO:0031410">
    <property type="term" value="C:cytoplasmic vesicle"/>
    <property type="evidence" value="ECO:0007669"/>
    <property type="project" value="TreeGrafter"/>
</dbReference>
<feature type="chain" id="PRO_5001660853" evidence="2">
    <location>
        <begin position="21"/>
        <end position="953"/>
    </location>
</feature>
<dbReference type="AlphaFoldDB" id="A0A069E959"/>
<feature type="domain" description="PKD/Chitinase" evidence="3">
    <location>
        <begin position="544"/>
        <end position="632"/>
    </location>
</feature>
<proteinExistence type="predicted"/>
<protein>
    <submittedName>
        <fullName evidence="4">PKD domain-containing protein</fullName>
    </submittedName>
</protein>
<dbReference type="RefSeq" id="WP_035570083.1">
    <property type="nucleotide sequence ID" value="NZ_ARYH01000001.1"/>
</dbReference>
<dbReference type="PATRIC" id="fig|1280949.3.peg.1321"/>
<dbReference type="PROSITE" id="PS51257">
    <property type="entry name" value="PROKAR_LIPOPROTEIN"/>
    <property type="match status" value="1"/>
</dbReference>
<reference evidence="4 5" key="1">
    <citation type="journal article" date="2014" name="Antonie Van Leeuwenhoek">
        <title>Hyphomonas beringensis sp. nov. and Hyphomonas chukchiensis sp. nov., isolated from surface seawater of the Bering Sea and Chukchi Sea.</title>
        <authorList>
            <person name="Li C."/>
            <person name="Lai Q."/>
            <person name="Li G."/>
            <person name="Dong C."/>
            <person name="Wang J."/>
            <person name="Liao Y."/>
            <person name="Shao Z."/>
        </authorList>
    </citation>
    <scope>NUCLEOTIDE SEQUENCE [LARGE SCALE GENOMIC DNA]</scope>
    <source>
        <strain evidence="4 5">MHS-3</strain>
    </source>
</reference>
<evidence type="ECO:0000256" key="2">
    <source>
        <dbReference type="SAM" id="SignalP"/>
    </source>
</evidence>
<dbReference type="SUPFAM" id="SSF51004">
    <property type="entry name" value="C-terminal (heme d1) domain of cytochrome cd1-nitrite reductase"/>
    <property type="match status" value="2"/>
</dbReference>
<evidence type="ECO:0000259" key="3">
    <source>
        <dbReference type="SMART" id="SM00089"/>
    </source>
</evidence>
<dbReference type="InterPro" id="IPR035986">
    <property type="entry name" value="PKD_dom_sf"/>
</dbReference>
<evidence type="ECO:0000313" key="4">
    <source>
        <dbReference type="EMBL" id="KCZ85311.1"/>
    </source>
</evidence>
<keyword evidence="5" id="KW-1185">Reference proteome</keyword>
<dbReference type="SMART" id="SM00089">
    <property type="entry name" value="PKD"/>
    <property type="match status" value="3"/>
</dbReference>
<dbReference type="InterPro" id="IPR029865">
    <property type="entry name" value="KIAA0319-like"/>
</dbReference>
<dbReference type="SUPFAM" id="SSF49299">
    <property type="entry name" value="PKD domain"/>
    <property type="match status" value="2"/>
</dbReference>
<sequence length="953" mass="101229">MAKQRLAAAIAALMWVAACGGGGGSGSGTSAPASSPNQAPVSAAGESFSAHIEADGTPLDGSQSWDPDSDALSFEWVIVSEPEGAGAQFNDATDVRPKLQARAPGTYEIELTVTDPAGASGHDTIVVSLENDAPEPKAAVSLSMPALGEDIELTAVETTDINGQPLTYTWTLETAPAGVMVGTTYDGVIQTTSFDVEGAYGFSLTVSDGYDTVTVDIPVIFASKFSVRKLPVGFGAMGVQPGGGRLVVRLQRQIAIFDEGVREPKLVSVPGDGVIGVAVSPNGHLAALGSYHAVTFVDLDKAEVVATWPVGASPVNLVVSDEGIAYITDQRDGSTDLVSVNMENGESITTPGRYPDSRGYMPPSGDKLYFMANVSPDVLGRYTISDGVFSDYREAADASGTCGTGWISGDGSAMLTNCGRVVRLSDDPATDMTTIGKIYNLGAVQSATYSPITKYWYVLGPPNDAYQSKILVYDSRNFELIHTIEMPLEHGSSGNQLVVRDIIASQTDLSLRILATDHLTMNVDHYILVTALEYPAGANLPPEVSVQKYSATYAGKAVTVDASDTLDPEGLPLTYSWRVAAEPSPGWATLENADTAVVRMTPAMEGEYTLELTVSDGVHKVVRQIGVLVSPGKDAVFYRLPGDILDAEYSKPLSTLAYIVDGESSIHLVNLLTFKEEIVPLERQAYRIGIGPDGLQAALSLSGLLNLVDLQTAKVVDSAPTAWDWGDIVLDRNGRAHMNTERGNTGPLVTVDFGSDQVSLNYSVSLGTLLRMHPLENWIYGVTTRQTPAILRKWDATTLPVQSIRSETIGVDKDELGGNIWFSEDGQRMLTATGKLFTVSGNDSEDLLLDKTIQDGIFAAWADHSSETGEWAVVIGNSANVPSLNGKVAFYDDQTLTRKSAAELRDVPIGGTLYPVLAARIFYSEDGSGQVIMTSNLGATADPITVQVLNLLK</sequence>
<dbReference type="InterPro" id="IPR015943">
    <property type="entry name" value="WD40/YVTN_repeat-like_dom_sf"/>
</dbReference>
<gene>
    <name evidence="4" type="ORF">HAD_06500</name>
</gene>
<accession>A0A069E959</accession>
<dbReference type="EMBL" id="ARYH01000001">
    <property type="protein sequence ID" value="KCZ85311.1"/>
    <property type="molecule type" value="Genomic_DNA"/>
</dbReference>
<dbReference type="InterPro" id="IPR022409">
    <property type="entry name" value="PKD/Chitinase_dom"/>
</dbReference>
<feature type="domain" description="PKD/Chitinase" evidence="3">
    <location>
        <begin position="30"/>
        <end position="132"/>
    </location>
</feature>
<feature type="domain" description="PKD/Chitinase" evidence="3">
    <location>
        <begin position="137"/>
        <end position="224"/>
    </location>
</feature>
<organism evidence="4 5">
    <name type="scientific">Hyphomonas adhaerens MHS-3</name>
    <dbReference type="NCBI Taxonomy" id="1280949"/>
    <lineage>
        <taxon>Bacteria</taxon>
        <taxon>Pseudomonadati</taxon>
        <taxon>Pseudomonadota</taxon>
        <taxon>Alphaproteobacteria</taxon>
        <taxon>Hyphomonadales</taxon>
        <taxon>Hyphomonadaceae</taxon>
        <taxon>Hyphomonas</taxon>
    </lineage>
</organism>
<dbReference type="eggNOG" id="COG3391">
    <property type="taxonomic scope" value="Bacteria"/>
</dbReference>
<dbReference type="InterPro" id="IPR013783">
    <property type="entry name" value="Ig-like_fold"/>
</dbReference>